<dbReference type="EMBL" id="QNGD03000001">
    <property type="protein sequence ID" value="RWQ77824.1"/>
    <property type="molecule type" value="Genomic_DNA"/>
</dbReference>
<proteinExistence type="predicted"/>
<evidence type="ECO:0000313" key="7">
    <source>
        <dbReference type="EMBL" id="RWQ77824.1"/>
    </source>
</evidence>
<evidence type="ECO:0000256" key="2">
    <source>
        <dbReference type="ARBA" id="ARBA00022692"/>
    </source>
</evidence>
<evidence type="ECO:0000313" key="8">
    <source>
        <dbReference type="Proteomes" id="UP000253597"/>
    </source>
</evidence>
<reference evidence="7 8" key="1">
    <citation type="submission" date="2019-01" db="EMBL/GenBank/DDBJ databases">
        <title>Draft genome sequence of heavy metal resistant Bacillus cereus NWUAB01.</title>
        <authorList>
            <person name="Babalola O."/>
            <person name="Aremu B.R."/>
            <person name="Ayangbenro A.S."/>
        </authorList>
    </citation>
    <scope>NUCLEOTIDE SEQUENCE [LARGE SCALE GENOMIC DNA]</scope>
    <source>
        <strain evidence="7 8">NWUAB01</strain>
    </source>
</reference>
<evidence type="ECO:0000256" key="4">
    <source>
        <dbReference type="ARBA" id="ARBA00023136"/>
    </source>
</evidence>
<organism evidence="7 8">
    <name type="scientific">Bacillus cereus</name>
    <dbReference type="NCBI Taxonomy" id="1396"/>
    <lineage>
        <taxon>Bacteria</taxon>
        <taxon>Bacillati</taxon>
        <taxon>Bacillota</taxon>
        <taxon>Bacilli</taxon>
        <taxon>Bacillales</taxon>
        <taxon>Bacillaceae</taxon>
        <taxon>Bacillus</taxon>
        <taxon>Bacillus cereus group</taxon>
    </lineage>
</organism>
<protein>
    <submittedName>
        <fullName evidence="7">DoxX family membrane protein</fullName>
    </submittedName>
</protein>
<dbReference type="InterPro" id="IPR009908">
    <property type="entry name" value="Methylamine_util_MauE"/>
</dbReference>
<feature type="transmembrane region" description="Helical" evidence="5">
    <location>
        <begin position="83"/>
        <end position="104"/>
    </location>
</feature>
<evidence type="ECO:0000259" key="6">
    <source>
        <dbReference type="Pfam" id="PF07291"/>
    </source>
</evidence>
<keyword evidence="4 5" id="KW-0472">Membrane</keyword>
<keyword evidence="3 5" id="KW-1133">Transmembrane helix</keyword>
<comment type="caution">
    <text evidence="7">The sequence shown here is derived from an EMBL/GenBank/DDBJ whole genome shotgun (WGS) entry which is preliminary data.</text>
</comment>
<name>A0A9X8J530_BACCE</name>
<feature type="domain" description="Methylamine utilisation protein MauE" evidence="6">
    <location>
        <begin position="15"/>
        <end position="137"/>
    </location>
</feature>
<dbReference type="GO" id="GO:0030416">
    <property type="term" value="P:methylamine metabolic process"/>
    <property type="evidence" value="ECO:0007669"/>
    <property type="project" value="InterPro"/>
</dbReference>
<comment type="subcellular location">
    <subcellularLocation>
        <location evidence="1">Membrane</location>
        <topology evidence="1">Multi-pass membrane protein</topology>
    </subcellularLocation>
</comment>
<gene>
    <name evidence="7" type="ORF">DR116_0001875</name>
</gene>
<sequence>MQTSYRLGGIRLLNVITLIFSVSVGLLFFISGLFKLIAIKEASQSIVEMNLMPEKLASIFGMLFPFLEIFFGVSLIIFNNNMFINIIAIGLIVMFILINFKVIVEKKQKKCFCFGKIIETKLGYGGLIQCLLLLLSIIPNIIFNGTNLSTVLTHKEHLMYGLEIIIISVFWTITLILIRLIFEIIFPNKLSN</sequence>
<feature type="transmembrane region" description="Helical" evidence="5">
    <location>
        <begin position="12"/>
        <end position="36"/>
    </location>
</feature>
<accession>A0A9X8J530</accession>
<feature type="transmembrane region" description="Helical" evidence="5">
    <location>
        <begin position="158"/>
        <end position="182"/>
    </location>
</feature>
<feature type="transmembrane region" description="Helical" evidence="5">
    <location>
        <begin position="124"/>
        <end position="143"/>
    </location>
</feature>
<evidence type="ECO:0000256" key="3">
    <source>
        <dbReference type="ARBA" id="ARBA00022989"/>
    </source>
</evidence>
<evidence type="ECO:0000256" key="1">
    <source>
        <dbReference type="ARBA" id="ARBA00004141"/>
    </source>
</evidence>
<dbReference type="Proteomes" id="UP000253597">
    <property type="component" value="Unassembled WGS sequence"/>
</dbReference>
<evidence type="ECO:0000256" key="5">
    <source>
        <dbReference type="SAM" id="Phobius"/>
    </source>
</evidence>
<dbReference type="GO" id="GO:0016020">
    <property type="term" value="C:membrane"/>
    <property type="evidence" value="ECO:0007669"/>
    <property type="project" value="UniProtKB-SubCell"/>
</dbReference>
<feature type="transmembrane region" description="Helical" evidence="5">
    <location>
        <begin position="56"/>
        <end position="77"/>
    </location>
</feature>
<dbReference type="Pfam" id="PF07291">
    <property type="entry name" value="MauE"/>
    <property type="match status" value="1"/>
</dbReference>
<keyword evidence="2 5" id="KW-0812">Transmembrane</keyword>
<dbReference type="AlphaFoldDB" id="A0A9X8J530"/>